<proteinExistence type="predicted"/>
<accession>A0A165RL55</accession>
<sequence>MAKMIRSKYGYEPPEWVQADARLDKWCKDKKRRANKHGAFSLDKNKEEAIMNFGEALEELKRGNCVARKGWNGKGIFIKLKKGESLNTPNNRFNEVMTHDFIYIDTTGLRTNNPNAPMDRVPWLASQTDMLADDWVVVE</sequence>
<dbReference type="RefSeq" id="WP_050584289.1">
    <property type="nucleotide sequence ID" value="NZ_AP028145.1"/>
</dbReference>
<evidence type="ECO:0000313" key="3">
    <source>
        <dbReference type="EMBL" id="ODO62236.1"/>
    </source>
</evidence>
<dbReference type="PATRIC" id="fig|1590.201.peg.2464"/>
<organism evidence="2 4">
    <name type="scientific">Lactiplantibacillus plantarum</name>
    <name type="common">Lactobacillus plantarum</name>
    <dbReference type="NCBI Taxonomy" id="1590"/>
    <lineage>
        <taxon>Bacteria</taxon>
        <taxon>Bacillati</taxon>
        <taxon>Bacillota</taxon>
        <taxon>Bacilli</taxon>
        <taxon>Lactobacillales</taxon>
        <taxon>Lactobacillaceae</taxon>
        <taxon>Lactiplantibacillus</taxon>
    </lineage>
</organism>
<dbReference type="EMBL" id="MCOL01000001">
    <property type="protein sequence ID" value="ODO62236.1"/>
    <property type="molecule type" value="Genomic_DNA"/>
</dbReference>
<evidence type="ECO:0000313" key="5">
    <source>
        <dbReference type="Proteomes" id="UP000094892"/>
    </source>
</evidence>
<dbReference type="Proteomes" id="UP000076882">
    <property type="component" value="Unassembled WGS sequence"/>
</dbReference>
<evidence type="ECO:0000313" key="4">
    <source>
        <dbReference type="Proteomes" id="UP000076882"/>
    </source>
</evidence>
<dbReference type="Pfam" id="PF11195">
    <property type="entry name" value="Tad2-like"/>
    <property type="match status" value="1"/>
</dbReference>
<feature type="domain" description="Thoeris anti-defense 2-like" evidence="1">
    <location>
        <begin position="51"/>
        <end position="138"/>
    </location>
</feature>
<gene>
    <name evidence="2" type="ORF">Lp19_2563</name>
    <name evidence="3" type="ORF">LPJSA22_02241</name>
</gene>
<evidence type="ECO:0000313" key="2">
    <source>
        <dbReference type="EMBL" id="KZU94589.1"/>
    </source>
</evidence>
<dbReference type="InterPro" id="IPR021361">
    <property type="entry name" value="Tad2-like_dom"/>
</dbReference>
<name>A0A165RL55_LACPN</name>
<dbReference type="AlphaFoldDB" id="A0A165RL55"/>
<reference evidence="2 4" key="1">
    <citation type="submission" date="2016-03" db="EMBL/GenBank/DDBJ databases">
        <title>Comparative genomics of 54 Lactobacillus plantarum strains reveals genomic uncoupling from niche constraints.</title>
        <authorList>
            <person name="Martino M.E."/>
        </authorList>
    </citation>
    <scope>NUCLEOTIDE SEQUENCE [LARGE SCALE GENOMIC DNA]</scope>
    <source>
        <strain evidence="2 4">19.1</strain>
    </source>
</reference>
<reference evidence="3 5" key="2">
    <citation type="submission" date="2016-08" db="EMBL/GenBank/DDBJ databases">
        <title>Genome sequencing of Lactobacillus plantarum JSA22, isolated from fermented soybean paste.</title>
        <authorList>
            <person name="Choi H.S."/>
        </authorList>
    </citation>
    <scope>NUCLEOTIDE SEQUENCE [LARGE SCALE GENOMIC DNA]</scope>
    <source>
        <strain evidence="3 5">JSA22</strain>
    </source>
</reference>
<comment type="caution">
    <text evidence="2">The sequence shown here is derived from an EMBL/GenBank/DDBJ whole genome shotgun (WGS) entry which is preliminary data.</text>
</comment>
<evidence type="ECO:0000259" key="1">
    <source>
        <dbReference type="Pfam" id="PF11195"/>
    </source>
</evidence>
<protein>
    <recommendedName>
        <fullName evidence="1">Thoeris anti-defense 2-like domain-containing protein</fullName>
    </recommendedName>
</protein>
<dbReference type="EMBL" id="LUXM01000033">
    <property type="protein sequence ID" value="KZU94589.1"/>
    <property type="molecule type" value="Genomic_DNA"/>
</dbReference>
<dbReference type="Proteomes" id="UP000094892">
    <property type="component" value="Unassembled WGS sequence"/>
</dbReference>